<dbReference type="HOGENOM" id="CLU_1479567_0_0_10"/>
<dbReference type="OrthoDB" id="9758472at2"/>
<reference evidence="2 3" key="1">
    <citation type="journal article" date="2002" name="Proc. Natl. Acad. Sci. U.S.A.">
        <title>The complete genome sequence of Chlorobium tepidum TLS, a photosynthetic, anaerobic, green-sulfur bacterium.</title>
        <authorList>
            <person name="Eisen J.A."/>
            <person name="Nelson K.E."/>
            <person name="Paulsen I.T."/>
            <person name="Heidelberg J.F."/>
            <person name="Wu M."/>
            <person name="Dodson R.J."/>
            <person name="Deboy R."/>
            <person name="Gwinn M.L."/>
            <person name="Nelson W.C."/>
            <person name="Haft D.H."/>
            <person name="Hickey E.K."/>
            <person name="Peterson J.D."/>
            <person name="Durkin A.S."/>
            <person name="Kolonay J.L."/>
            <person name="Yang F."/>
            <person name="Holt I."/>
            <person name="Umayam L.A."/>
            <person name="Mason T."/>
            <person name="Brenner M."/>
            <person name="Shea T.P."/>
            <person name="Parksey D."/>
            <person name="Nierman W.C."/>
            <person name="Feldblyum T.V."/>
            <person name="Hansen C.L."/>
            <person name="Craven M.B."/>
            <person name="Radune D."/>
            <person name="Vamathevan J."/>
            <person name="Khouri H."/>
            <person name="White O."/>
            <person name="Gruber T.M."/>
            <person name="Ketchum K.A."/>
            <person name="Venter J.C."/>
            <person name="Tettelin H."/>
            <person name="Bryant D.A."/>
            <person name="Fraser C.M."/>
        </authorList>
    </citation>
    <scope>NUCLEOTIDE SEQUENCE [LARGE SCALE GENOMIC DNA]</scope>
    <source>
        <strain evidence="3">ATCC 49652 / DSM 12025 / NBRC 103806 / TLS</strain>
    </source>
</reference>
<keyword evidence="1" id="KW-0732">Signal</keyword>
<feature type="chain" id="PRO_5004310537" evidence="1">
    <location>
        <begin position="20"/>
        <end position="182"/>
    </location>
</feature>
<dbReference type="PATRIC" id="fig|194439.7.peg.404"/>
<gene>
    <name evidence="2" type="ordered locus">CT0419</name>
</gene>
<dbReference type="EMBL" id="AE006470">
    <property type="protein sequence ID" value="AAM71665.1"/>
    <property type="molecule type" value="Genomic_DNA"/>
</dbReference>
<dbReference type="KEGG" id="cte:CT0419"/>
<dbReference type="STRING" id="194439.CT0419"/>
<name>Q8KFA8_CHLTE</name>
<evidence type="ECO:0000313" key="3">
    <source>
        <dbReference type="Proteomes" id="UP000001007"/>
    </source>
</evidence>
<dbReference type="Proteomes" id="UP000001007">
    <property type="component" value="Chromosome"/>
</dbReference>
<sequence length="182" mass="20414">MKFSVTCIMTAMLMSVAPADVVRASGRGDEFGAEFDGLESRSWYRETTTSNSDSDRDFFSRLRVKSAGQTLKRQVSQIELNAGSSSNLPTFRQRYNETSTTRSNPDLQRERAVKTGLALSFAPSEKLTFTWKPAAWLELTPSYLYQHARNEETGLWLPPFHSIPCRDRSCSNLSAVSPFAPT</sequence>
<organism evidence="2 3">
    <name type="scientific">Chlorobaculum tepidum (strain ATCC 49652 / DSM 12025 / NBRC 103806 / TLS)</name>
    <name type="common">Chlorobium tepidum</name>
    <dbReference type="NCBI Taxonomy" id="194439"/>
    <lineage>
        <taxon>Bacteria</taxon>
        <taxon>Pseudomonadati</taxon>
        <taxon>Chlorobiota</taxon>
        <taxon>Chlorobiia</taxon>
        <taxon>Chlorobiales</taxon>
        <taxon>Chlorobiaceae</taxon>
        <taxon>Chlorobaculum</taxon>
    </lineage>
</organism>
<protein>
    <submittedName>
        <fullName evidence="2">Uncharacterized protein</fullName>
    </submittedName>
</protein>
<dbReference type="RefSeq" id="WP_010932110.1">
    <property type="nucleotide sequence ID" value="NC_002932.3"/>
</dbReference>
<accession>Q8KFA8</accession>
<dbReference type="EnsemblBacteria" id="AAM71665">
    <property type="protein sequence ID" value="AAM71665"/>
    <property type="gene ID" value="CT0419"/>
</dbReference>
<dbReference type="AlphaFoldDB" id="Q8KFA8"/>
<keyword evidence="3" id="KW-1185">Reference proteome</keyword>
<evidence type="ECO:0000256" key="1">
    <source>
        <dbReference type="SAM" id="SignalP"/>
    </source>
</evidence>
<proteinExistence type="predicted"/>
<dbReference type="eggNOG" id="COG4771">
    <property type="taxonomic scope" value="Bacteria"/>
</dbReference>
<feature type="signal peptide" evidence="1">
    <location>
        <begin position="1"/>
        <end position="19"/>
    </location>
</feature>
<evidence type="ECO:0000313" key="2">
    <source>
        <dbReference type="EMBL" id="AAM71665.1"/>
    </source>
</evidence>